<dbReference type="NCBIfam" id="TIGR00536">
    <property type="entry name" value="hemK_fam"/>
    <property type="match status" value="1"/>
</dbReference>
<dbReference type="InterPro" id="IPR002052">
    <property type="entry name" value="DNA_methylase_N6_adenine_CS"/>
</dbReference>
<sequence>MASFKDKLHQAIDLATEKGYEQARAEWLMLDLFGWSRTDYLIHMYDEMTKAEEAKFSLALERMLTGEPIQYIVGFQSFYGYQFQVNQHCLIPRPETEEVMLHFLENCKDQATIADIGTGSGAIALTLKKLNPSLNVIATDLVQETLDLAIDNAYHLNVDVEFLKGDALKPLIKRNIKLDGLISNPPYINFDDKDDMVDTVVKYEPHVALFAKNKGYAIYEAILDDLPQVLNDNAYVTFEIGYNQGEKLKEIILNKYPNITVNVIKDINGIDRIVSFKW</sequence>
<reference evidence="10" key="2">
    <citation type="submission" date="2018-03" db="EMBL/GenBank/DDBJ databases">
        <authorList>
            <person name="Keele B.F."/>
        </authorList>
    </citation>
    <scope>NUCLEOTIDE SEQUENCE</scope>
    <source>
        <strain evidence="10">SNUC 4143</strain>
        <strain evidence="8">SNUC 761</strain>
    </source>
</reference>
<dbReference type="InterPro" id="IPR007848">
    <property type="entry name" value="Small_mtfrase_dom"/>
</dbReference>
<feature type="binding site" evidence="5">
    <location>
        <position position="140"/>
    </location>
    <ligand>
        <name>S-adenosyl-L-methionine</name>
        <dbReference type="ChEBI" id="CHEBI:59789"/>
    </ligand>
</feature>
<dbReference type="InterPro" id="IPR004556">
    <property type="entry name" value="HemK-like"/>
</dbReference>
<dbReference type="Proteomes" id="UP000242088">
    <property type="component" value="Unassembled WGS sequence"/>
</dbReference>
<dbReference type="AlphaFoldDB" id="A0A2K4DPU3"/>
<keyword evidence="1 5" id="KW-0489">Methyltransferase</keyword>
<dbReference type="Proteomes" id="UP000242547">
    <property type="component" value="Unassembled WGS sequence"/>
</dbReference>
<feature type="binding site" evidence="5">
    <location>
        <begin position="184"/>
        <end position="187"/>
    </location>
    <ligand>
        <name>substrate</name>
    </ligand>
</feature>
<dbReference type="GO" id="GO:0032259">
    <property type="term" value="P:methylation"/>
    <property type="evidence" value="ECO:0007669"/>
    <property type="project" value="UniProtKB-KW"/>
</dbReference>
<feature type="binding site" evidence="5">
    <location>
        <position position="184"/>
    </location>
    <ligand>
        <name>S-adenosyl-L-methionine</name>
        <dbReference type="ChEBI" id="CHEBI:59789"/>
    </ligand>
</feature>
<comment type="function">
    <text evidence="5">Methylates the class 1 translation termination release factors RF1/PrfA and RF2/PrfB on the glutamine residue of the universally conserved GGQ motif.</text>
</comment>
<keyword evidence="2 5" id="KW-0808">Transferase</keyword>
<evidence type="ECO:0000256" key="4">
    <source>
        <dbReference type="ARBA" id="ARBA00048391"/>
    </source>
</evidence>
<evidence type="ECO:0000313" key="10">
    <source>
        <dbReference type="EMBL" id="PTF16697.1"/>
    </source>
</evidence>
<dbReference type="Pfam" id="PF17827">
    <property type="entry name" value="PrmC_N"/>
    <property type="match status" value="1"/>
</dbReference>
<keyword evidence="11" id="KW-1185">Reference proteome</keyword>
<dbReference type="InterPro" id="IPR050320">
    <property type="entry name" value="N5-glutamine_MTase"/>
</dbReference>
<comment type="caution">
    <text evidence="5">Lacks conserved residue(s) required for the propagation of feature annotation.</text>
</comment>
<name>A0A2K4DPU3_9STAP</name>
<dbReference type="EMBL" id="PYZI01000010">
    <property type="protein sequence ID" value="PTF13521.1"/>
    <property type="molecule type" value="Genomic_DNA"/>
</dbReference>
<keyword evidence="3 5" id="KW-0949">S-adenosyl-L-methionine</keyword>
<dbReference type="PANTHER" id="PTHR18895:SF74">
    <property type="entry name" value="MTRF1L RELEASE FACTOR GLUTAMINE METHYLTRANSFERASE"/>
    <property type="match status" value="1"/>
</dbReference>
<evidence type="ECO:0000313" key="8">
    <source>
        <dbReference type="EMBL" id="PTE73620.1"/>
    </source>
</evidence>
<accession>A0A2K4DPU3</accession>
<evidence type="ECO:0000313" key="13">
    <source>
        <dbReference type="Proteomes" id="UP000243350"/>
    </source>
</evidence>
<dbReference type="InterPro" id="IPR019874">
    <property type="entry name" value="RF_methyltr_PrmC"/>
</dbReference>
<reference evidence="9" key="3">
    <citation type="submission" date="2018-03" db="EMBL/GenBank/DDBJ databases">
        <authorList>
            <person name="Naushad S."/>
        </authorList>
    </citation>
    <scope>NUCLEOTIDE SEQUENCE</scope>
    <source>
        <strain evidence="9">SNUC 1409</strain>
    </source>
</reference>
<dbReference type="InterPro" id="IPR029063">
    <property type="entry name" value="SAM-dependent_MTases_sf"/>
</dbReference>
<reference evidence="11 12" key="1">
    <citation type="journal article" date="2016" name="Front. Microbiol.">
        <title>Comprehensive Phylogenetic Analysis of Bovine Non-aureus Staphylococci Species Based on Whole-Genome Sequencing.</title>
        <authorList>
            <person name="Naushad S."/>
            <person name="Barkema H.W."/>
            <person name="Luby C."/>
            <person name="Condas L.A."/>
            <person name="Nobrega D.B."/>
            <person name="Carson D.A."/>
            <person name="De Buck J."/>
        </authorList>
    </citation>
    <scope>NUCLEOTIDE SEQUENCE [LARGE SCALE GENOMIC DNA]</scope>
    <source>
        <strain evidence="9 11">SNUC 1409</strain>
        <strain evidence="10 13">SNUC 4143</strain>
        <strain evidence="8 12">SNUC 761</strain>
    </source>
</reference>
<evidence type="ECO:0000313" key="12">
    <source>
        <dbReference type="Proteomes" id="UP000242547"/>
    </source>
</evidence>
<dbReference type="RefSeq" id="WP_103166220.1">
    <property type="nucleotide sequence ID" value="NZ_CP130489.1"/>
</dbReference>
<comment type="catalytic activity">
    <reaction evidence="4 5">
        <text>L-glutaminyl-[peptide chain release factor] + S-adenosyl-L-methionine = N(5)-methyl-L-glutaminyl-[peptide chain release factor] + S-adenosyl-L-homocysteine + H(+)</text>
        <dbReference type="Rhea" id="RHEA:42896"/>
        <dbReference type="Rhea" id="RHEA-COMP:10271"/>
        <dbReference type="Rhea" id="RHEA-COMP:10272"/>
        <dbReference type="ChEBI" id="CHEBI:15378"/>
        <dbReference type="ChEBI" id="CHEBI:30011"/>
        <dbReference type="ChEBI" id="CHEBI:57856"/>
        <dbReference type="ChEBI" id="CHEBI:59789"/>
        <dbReference type="ChEBI" id="CHEBI:61891"/>
        <dbReference type="EC" id="2.1.1.297"/>
    </reaction>
</comment>
<evidence type="ECO:0000256" key="2">
    <source>
        <dbReference type="ARBA" id="ARBA00022679"/>
    </source>
</evidence>
<gene>
    <name evidence="5 10" type="primary">prmC</name>
    <name evidence="8" type="ORF">BUY44_05135</name>
    <name evidence="9" type="ORF">BUY47_08740</name>
    <name evidence="10" type="ORF">BUY48_00870</name>
</gene>
<dbReference type="PANTHER" id="PTHR18895">
    <property type="entry name" value="HEMK METHYLTRANSFERASE"/>
    <property type="match status" value="1"/>
</dbReference>
<dbReference type="Pfam" id="PF05175">
    <property type="entry name" value="MTS"/>
    <property type="match status" value="1"/>
</dbReference>
<evidence type="ECO:0000313" key="11">
    <source>
        <dbReference type="Proteomes" id="UP000242088"/>
    </source>
</evidence>
<dbReference type="InterPro" id="IPR040758">
    <property type="entry name" value="PrmC_N"/>
</dbReference>
<evidence type="ECO:0000313" key="9">
    <source>
        <dbReference type="EMBL" id="PTF13521.1"/>
    </source>
</evidence>
<feature type="binding site" evidence="5">
    <location>
        <begin position="117"/>
        <end position="121"/>
    </location>
    <ligand>
        <name>S-adenosyl-L-methionine</name>
        <dbReference type="ChEBI" id="CHEBI:59789"/>
    </ligand>
</feature>
<dbReference type="Proteomes" id="UP000243350">
    <property type="component" value="Unassembled WGS sequence"/>
</dbReference>
<dbReference type="EC" id="2.1.1.297" evidence="5"/>
<dbReference type="GO" id="GO:0003676">
    <property type="term" value="F:nucleic acid binding"/>
    <property type="evidence" value="ECO:0007669"/>
    <property type="project" value="InterPro"/>
</dbReference>
<dbReference type="HAMAP" id="MF_02126">
    <property type="entry name" value="RF_methyltr_PrmC"/>
    <property type="match status" value="1"/>
</dbReference>
<feature type="domain" description="Release factor glutamine methyltransferase N-terminal" evidence="7">
    <location>
        <begin position="8"/>
        <end position="74"/>
    </location>
</feature>
<protein>
    <recommendedName>
        <fullName evidence="5">Release factor glutamine methyltransferase</fullName>
        <shortName evidence="5">RF MTase</shortName>
        <ecNumber evidence="5">2.1.1.297</ecNumber>
    </recommendedName>
    <alternativeName>
        <fullName evidence="5">N5-glutamine methyltransferase PrmC</fullName>
    </alternativeName>
    <alternativeName>
        <fullName evidence="5">Protein-(glutamine-N5) MTase PrmC</fullName>
    </alternativeName>
    <alternativeName>
        <fullName evidence="5">Protein-glutamine N-methyltransferase PrmC</fullName>
    </alternativeName>
</protein>
<proteinExistence type="inferred from homology"/>
<dbReference type="NCBIfam" id="TIGR03534">
    <property type="entry name" value="RF_mod_PrmC"/>
    <property type="match status" value="1"/>
</dbReference>
<feature type="domain" description="Methyltransferase small" evidence="6">
    <location>
        <begin position="99"/>
        <end position="192"/>
    </location>
</feature>
<dbReference type="PROSITE" id="PS00092">
    <property type="entry name" value="N6_MTASE"/>
    <property type="match status" value="1"/>
</dbReference>
<dbReference type="Gene3D" id="1.10.8.10">
    <property type="entry name" value="DNA helicase RuvA subunit, C-terminal domain"/>
    <property type="match status" value="1"/>
</dbReference>
<dbReference type="GeneID" id="48887429"/>
<dbReference type="EMBL" id="PYZH01000003">
    <property type="protein sequence ID" value="PTF16697.1"/>
    <property type="molecule type" value="Genomic_DNA"/>
</dbReference>
<dbReference type="OrthoDB" id="9800643at2"/>
<dbReference type="GO" id="GO:0102559">
    <property type="term" value="F:peptide chain release factor N(5)-glutamine methyltransferase activity"/>
    <property type="evidence" value="ECO:0007669"/>
    <property type="project" value="UniProtKB-EC"/>
</dbReference>
<comment type="caution">
    <text evidence="10">The sequence shown here is derived from an EMBL/GenBank/DDBJ whole genome shotgun (WGS) entry which is preliminary data.</text>
</comment>
<dbReference type="CDD" id="cd02440">
    <property type="entry name" value="AdoMet_MTases"/>
    <property type="match status" value="1"/>
</dbReference>
<evidence type="ECO:0000256" key="3">
    <source>
        <dbReference type="ARBA" id="ARBA00022691"/>
    </source>
</evidence>
<comment type="similarity">
    <text evidence="5">Belongs to the protein N5-glutamine methyltransferase family. PrmC subfamily.</text>
</comment>
<dbReference type="SUPFAM" id="SSF53335">
    <property type="entry name" value="S-adenosyl-L-methionine-dependent methyltransferases"/>
    <property type="match status" value="1"/>
</dbReference>
<evidence type="ECO:0000259" key="6">
    <source>
        <dbReference type="Pfam" id="PF05175"/>
    </source>
</evidence>
<dbReference type="EMBL" id="PYZL01000024">
    <property type="protein sequence ID" value="PTE73620.1"/>
    <property type="molecule type" value="Genomic_DNA"/>
</dbReference>
<organism evidence="10 13">
    <name type="scientific">Staphylococcus devriesei</name>
    <dbReference type="NCBI Taxonomy" id="586733"/>
    <lineage>
        <taxon>Bacteria</taxon>
        <taxon>Bacillati</taxon>
        <taxon>Bacillota</taxon>
        <taxon>Bacilli</taxon>
        <taxon>Bacillales</taxon>
        <taxon>Staphylococcaceae</taxon>
        <taxon>Staphylococcus</taxon>
    </lineage>
</organism>
<evidence type="ECO:0000256" key="1">
    <source>
        <dbReference type="ARBA" id="ARBA00022603"/>
    </source>
</evidence>
<dbReference type="Gene3D" id="3.40.50.150">
    <property type="entry name" value="Vaccinia Virus protein VP39"/>
    <property type="match status" value="1"/>
</dbReference>
<evidence type="ECO:0000256" key="5">
    <source>
        <dbReference type="HAMAP-Rule" id="MF_02126"/>
    </source>
</evidence>
<evidence type="ECO:0000259" key="7">
    <source>
        <dbReference type="Pfam" id="PF17827"/>
    </source>
</evidence>